<organism evidence="3 4">
    <name type="scientific">Stappia taiwanensis</name>
    <dbReference type="NCBI Taxonomy" id="992267"/>
    <lineage>
        <taxon>Bacteria</taxon>
        <taxon>Pseudomonadati</taxon>
        <taxon>Pseudomonadota</taxon>
        <taxon>Alphaproteobacteria</taxon>
        <taxon>Hyphomicrobiales</taxon>
        <taxon>Stappiaceae</taxon>
        <taxon>Stappia</taxon>
    </lineage>
</organism>
<dbReference type="SUPFAM" id="SSF53335">
    <property type="entry name" value="S-adenosyl-L-methionine-dependent methyltransferases"/>
    <property type="match status" value="1"/>
</dbReference>
<dbReference type="InterPro" id="IPR029063">
    <property type="entry name" value="SAM-dependent_MTases_sf"/>
</dbReference>
<dbReference type="InterPro" id="IPR038375">
    <property type="entry name" value="NDUFAF7_sf"/>
</dbReference>
<comment type="caution">
    <text evidence="3">The sequence shown here is derived from an EMBL/GenBank/DDBJ whole genome shotgun (WGS) entry which is preliminary data.</text>
</comment>
<dbReference type="Proteomes" id="UP000559404">
    <property type="component" value="Unassembled WGS sequence"/>
</dbReference>
<keyword evidence="2 3" id="KW-0808">Transferase</keyword>
<dbReference type="EMBL" id="JACEON010000004">
    <property type="protein sequence ID" value="MBA4611210.1"/>
    <property type="molecule type" value="Genomic_DNA"/>
</dbReference>
<evidence type="ECO:0000313" key="4">
    <source>
        <dbReference type="Proteomes" id="UP000559404"/>
    </source>
</evidence>
<sequence>MARCLADPEHGYYMSAEPFGASGDFITAPEVSQMFGELIGAWLLHVWTALKSPPRVHLVELGPGRGTLSRDILRVTGLRPAFREALTLHLVETSQRLRAVQAETLAESGATPVWHDSLDSLPQDGPLLVVANEFFDALPIHQYVNTGKAWCERCVGLDAAGDLAFVTGPGQLDIRPLPADLRNAPLGAIIETQPLSNALAETLATRIARQDGAALVIDYGTTRTAVGDTLQAVRRHAYDPVLAHPGTADLTAHVNFEALARAMQIAPLAPRGTITQGDFLLRLGLLERAGRLGAGKSPDAQERIRGEVERLAGPEEMGTLFKVLAVARADIPLPAFDT</sequence>
<proteinExistence type="predicted"/>
<reference evidence="3 4" key="1">
    <citation type="submission" date="2020-07" db="EMBL/GenBank/DDBJ databases">
        <authorList>
            <person name="Li M."/>
        </authorList>
    </citation>
    <scope>NUCLEOTIDE SEQUENCE [LARGE SCALE GENOMIC DNA]</scope>
    <source>
        <strain evidence="3 4">DSM 23284</strain>
    </source>
</reference>
<dbReference type="PANTHER" id="PTHR12049:SF7">
    <property type="entry name" value="PROTEIN ARGININE METHYLTRANSFERASE NDUFAF7, MITOCHONDRIAL"/>
    <property type="match status" value="1"/>
</dbReference>
<accession>A0A838XWK8</accession>
<evidence type="ECO:0000256" key="2">
    <source>
        <dbReference type="ARBA" id="ARBA00022679"/>
    </source>
</evidence>
<dbReference type="Pfam" id="PF02636">
    <property type="entry name" value="Methyltransf_28"/>
    <property type="match status" value="1"/>
</dbReference>
<evidence type="ECO:0000256" key="1">
    <source>
        <dbReference type="ARBA" id="ARBA00022603"/>
    </source>
</evidence>
<dbReference type="GO" id="GO:0032259">
    <property type="term" value="P:methylation"/>
    <property type="evidence" value="ECO:0007669"/>
    <property type="project" value="UniProtKB-KW"/>
</dbReference>
<reference evidence="3 4" key="2">
    <citation type="submission" date="2020-08" db="EMBL/GenBank/DDBJ databases">
        <title>Stappia taiwanensis sp. nov., isolated from a coastal thermal spring.</title>
        <authorList>
            <person name="Kampfer P."/>
        </authorList>
    </citation>
    <scope>NUCLEOTIDE SEQUENCE [LARGE SCALE GENOMIC DNA]</scope>
    <source>
        <strain evidence="3 4">DSM 23284</strain>
    </source>
</reference>
<dbReference type="AlphaFoldDB" id="A0A838XWK8"/>
<keyword evidence="1 3" id="KW-0489">Methyltransferase</keyword>
<dbReference type="PANTHER" id="PTHR12049">
    <property type="entry name" value="PROTEIN ARGININE METHYLTRANSFERASE NDUFAF7, MITOCHONDRIAL"/>
    <property type="match status" value="1"/>
</dbReference>
<keyword evidence="4" id="KW-1185">Reference proteome</keyword>
<gene>
    <name evidence="3" type="ORF">H1W37_06090</name>
</gene>
<dbReference type="GO" id="GO:0035243">
    <property type="term" value="F:protein-arginine omega-N symmetric methyltransferase activity"/>
    <property type="evidence" value="ECO:0007669"/>
    <property type="project" value="TreeGrafter"/>
</dbReference>
<evidence type="ECO:0000313" key="3">
    <source>
        <dbReference type="EMBL" id="MBA4611210.1"/>
    </source>
</evidence>
<name>A0A838XWK8_9HYPH</name>
<dbReference type="Gene3D" id="3.40.50.12710">
    <property type="match status" value="1"/>
</dbReference>
<dbReference type="InterPro" id="IPR003788">
    <property type="entry name" value="NDUFAF7"/>
</dbReference>
<protein>
    <submittedName>
        <fullName evidence="3">Class I SAM-dependent methyltransferase</fullName>
    </submittedName>
</protein>